<evidence type="ECO:0000313" key="1">
    <source>
        <dbReference type="EMBL" id="TDY65319.1"/>
    </source>
</evidence>
<organism evidence="1 2">
    <name type="scientific">Algibacter lectus</name>
    <dbReference type="NCBI Taxonomy" id="221126"/>
    <lineage>
        <taxon>Bacteria</taxon>
        <taxon>Pseudomonadati</taxon>
        <taxon>Bacteroidota</taxon>
        <taxon>Flavobacteriia</taxon>
        <taxon>Flavobacteriales</taxon>
        <taxon>Flavobacteriaceae</taxon>
        <taxon>Algibacter</taxon>
    </lineage>
</organism>
<keyword evidence="2" id="KW-1185">Reference proteome</keyword>
<comment type="caution">
    <text evidence="1">The sequence shown here is derived from an EMBL/GenBank/DDBJ whole genome shotgun (WGS) entry which is preliminary data.</text>
</comment>
<proteinExistence type="predicted"/>
<dbReference type="Proteomes" id="UP000294824">
    <property type="component" value="Unassembled WGS sequence"/>
</dbReference>
<accession>A0A4R8MH07</accession>
<reference evidence="1 2" key="1">
    <citation type="submission" date="2019-03" db="EMBL/GenBank/DDBJ databases">
        <title>Genomic Encyclopedia of Type Strains, Phase III (KMG-III): the genomes of soil and plant-associated and newly described type strains.</title>
        <authorList>
            <person name="Whitman W."/>
        </authorList>
    </citation>
    <scope>NUCLEOTIDE SEQUENCE [LARGE SCALE GENOMIC DNA]</scope>
    <source>
        <strain evidence="1 2">CECT 8301</strain>
    </source>
</reference>
<sequence length="258" mass="31159">MNKNLVLIFIFLSNFQFITGQNIYSALHHDDRLDLRKIKSVKKIIKHRTFFNKNDTEIETSTIILNDSSRVIKEDRFNEKYNRKTRFTITYDSTQTHSLTRRVELTQPYVRNSTTTYYEYDENRFLTKIINKRNNKTYRITNIINNEKGHPIELKVIENSISYGKETAEYDYENNLTKRTVYNELGEIKSISSGKIDFSISDNNDLRNEYGDLLQSKLFKFEYKYDKFGNWKRQKRYMLKNGKWLKNAIFKRTIYYRK</sequence>
<evidence type="ECO:0000313" key="2">
    <source>
        <dbReference type="Proteomes" id="UP000294824"/>
    </source>
</evidence>
<gene>
    <name evidence="1" type="ORF">DFQ06_0139</name>
</gene>
<name>A0A4R8MH07_9FLAO</name>
<dbReference type="RefSeq" id="WP_133965440.1">
    <property type="nucleotide sequence ID" value="NZ_SORL01000002.1"/>
</dbReference>
<dbReference type="EMBL" id="SORL01000002">
    <property type="protein sequence ID" value="TDY65319.1"/>
    <property type="molecule type" value="Genomic_DNA"/>
</dbReference>
<dbReference type="AlphaFoldDB" id="A0A4R8MH07"/>
<protein>
    <recommendedName>
        <fullName evidence="3">Rhs family protein</fullName>
    </recommendedName>
</protein>
<evidence type="ECO:0008006" key="3">
    <source>
        <dbReference type="Google" id="ProtNLM"/>
    </source>
</evidence>